<proteinExistence type="predicted"/>
<dbReference type="Gene3D" id="2.70.70.10">
    <property type="entry name" value="Glucose Permease (Domain IIA)"/>
    <property type="match status" value="1"/>
</dbReference>
<evidence type="ECO:0000313" key="2">
    <source>
        <dbReference type="EMBL" id="WNC12478.1"/>
    </source>
</evidence>
<dbReference type="InterPro" id="IPR018392">
    <property type="entry name" value="LysM"/>
</dbReference>
<reference evidence="2 3" key="1">
    <citation type="submission" date="2023-09" db="EMBL/GenBank/DDBJ databases">
        <title>Complete Genome and Methylome dissection of Bacillus brevis NEB573 original source of BbsI restriction endonuclease.</title>
        <authorList>
            <person name="Fomenkov A."/>
            <person name="Roberts R.D."/>
        </authorList>
    </citation>
    <scope>NUCLEOTIDE SEQUENCE [LARGE SCALE GENOMIC DNA]</scope>
    <source>
        <strain evidence="2 3">NEB573</strain>
    </source>
</reference>
<dbReference type="Proteomes" id="UP001256827">
    <property type="component" value="Chromosome"/>
</dbReference>
<dbReference type="PANTHER" id="PTHR21666">
    <property type="entry name" value="PEPTIDASE-RELATED"/>
    <property type="match status" value="1"/>
</dbReference>
<dbReference type="InterPro" id="IPR011055">
    <property type="entry name" value="Dup_hybrid_motif"/>
</dbReference>
<dbReference type="InterPro" id="IPR016047">
    <property type="entry name" value="M23ase_b-sheet_dom"/>
</dbReference>
<dbReference type="SMART" id="SM00257">
    <property type="entry name" value="LysM"/>
    <property type="match status" value="1"/>
</dbReference>
<dbReference type="InterPro" id="IPR050570">
    <property type="entry name" value="Cell_wall_metabolism_enzyme"/>
</dbReference>
<name>A0ABY9T239_BREBE</name>
<protein>
    <submittedName>
        <fullName evidence="2">Stalk domain-containing protein</fullName>
    </submittedName>
</protein>
<dbReference type="Gene3D" id="3.10.350.10">
    <property type="entry name" value="LysM domain"/>
    <property type="match status" value="1"/>
</dbReference>
<dbReference type="SUPFAM" id="SSF51261">
    <property type="entry name" value="Duplicated hybrid motif"/>
    <property type="match status" value="1"/>
</dbReference>
<dbReference type="SUPFAM" id="SSF55383">
    <property type="entry name" value="Copper amine oxidase, domain N"/>
    <property type="match status" value="1"/>
</dbReference>
<dbReference type="InterPro" id="IPR012854">
    <property type="entry name" value="Cu_amine_oxidase-like_N"/>
</dbReference>
<dbReference type="Pfam" id="PF01476">
    <property type="entry name" value="LysM"/>
    <property type="match status" value="1"/>
</dbReference>
<dbReference type="InterPro" id="IPR036582">
    <property type="entry name" value="Mao_N_sf"/>
</dbReference>
<dbReference type="Pfam" id="PF07833">
    <property type="entry name" value="Cu_amine_oxidN1"/>
    <property type="match status" value="1"/>
</dbReference>
<sequence length="396" mass="43594">MNRCLHKNSNRLWPGVLGVFLLCLVLGATGAGTREAVAAEPGPVISLVIDGKGVATDVQPLRQNGRMLVPIRFIAETTGAKVEYEASAKQVTVTQKGKRIVLLIDSQIAFVDGKRVSLDVSARIVNGRTLVPIRFVSESLGYLVAWDNQSGVAHIQTKPVEDRAAVVQEASNPYVVQSGDTLSGIANRHDTTVQELKQNNYLSSDQLVAQQLLFLPKGAKAAEHPLSKEVGDSRMLTNRYYFPFSDASWYEPYGDSYGSDREWTESNDGSVRNHEGIDIMAPKGTPVYSVSNGTINRIGWNTYGGWRINITDENGRYRMYYAHLSAYVPGLQVGSVIKAGQLIGFVGDTGYGGMGTVGMFEPHLHFGLYLNNNGNATDPYYYLRYWEQNKVENPFS</sequence>
<dbReference type="CDD" id="cd00118">
    <property type="entry name" value="LysM"/>
    <property type="match status" value="1"/>
</dbReference>
<dbReference type="InterPro" id="IPR036779">
    <property type="entry name" value="LysM_dom_sf"/>
</dbReference>
<dbReference type="RefSeq" id="WP_310763931.1">
    <property type="nucleotide sequence ID" value="NZ_CP134050.1"/>
</dbReference>
<gene>
    <name evidence="2" type="ORF">RGB73_17250</name>
</gene>
<evidence type="ECO:0000313" key="3">
    <source>
        <dbReference type="Proteomes" id="UP001256827"/>
    </source>
</evidence>
<organism evidence="2 3">
    <name type="scientific">Brevibacillus brevis</name>
    <name type="common">Bacillus brevis</name>
    <dbReference type="NCBI Taxonomy" id="1393"/>
    <lineage>
        <taxon>Bacteria</taxon>
        <taxon>Bacillati</taxon>
        <taxon>Bacillota</taxon>
        <taxon>Bacilli</taxon>
        <taxon>Bacillales</taxon>
        <taxon>Paenibacillaceae</taxon>
        <taxon>Brevibacillus</taxon>
    </lineage>
</organism>
<feature type="domain" description="LysM" evidence="1">
    <location>
        <begin position="172"/>
        <end position="215"/>
    </location>
</feature>
<dbReference type="PROSITE" id="PS51782">
    <property type="entry name" value="LYSM"/>
    <property type="match status" value="1"/>
</dbReference>
<evidence type="ECO:0000259" key="1">
    <source>
        <dbReference type="PROSITE" id="PS51782"/>
    </source>
</evidence>
<dbReference type="Gene3D" id="3.30.457.10">
    <property type="entry name" value="Copper amine oxidase-like, N-terminal domain"/>
    <property type="match status" value="1"/>
</dbReference>
<dbReference type="PANTHER" id="PTHR21666:SF270">
    <property type="entry name" value="MUREIN HYDROLASE ACTIVATOR ENVC"/>
    <property type="match status" value="1"/>
</dbReference>
<accession>A0ABY9T239</accession>
<dbReference type="CDD" id="cd12797">
    <property type="entry name" value="M23_peptidase"/>
    <property type="match status" value="1"/>
</dbReference>
<dbReference type="EMBL" id="CP134050">
    <property type="protein sequence ID" value="WNC12478.1"/>
    <property type="molecule type" value="Genomic_DNA"/>
</dbReference>
<dbReference type="Pfam" id="PF01551">
    <property type="entry name" value="Peptidase_M23"/>
    <property type="match status" value="1"/>
</dbReference>
<keyword evidence="3" id="KW-1185">Reference proteome</keyword>